<dbReference type="AlphaFoldDB" id="A0A2S4PMC1"/>
<protein>
    <recommendedName>
        <fullName evidence="6">C3H1-type domain-containing protein</fullName>
    </recommendedName>
</protein>
<comment type="caution">
    <text evidence="7">The sequence shown here is derived from an EMBL/GenBank/DDBJ whole genome shotgun (WGS) entry which is preliminary data.</text>
</comment>
<feature type="zinc finger region" description="C3H1-type" evidence="4">
    <location>
        <begin position="404"/>
        <end position="432"/>
    </location>
</feature>
<dbReference type="SUPFAM" id="SSF90229">
    <property type="entry name" value="CCCH zinc finger"/>
    <property type="match status" value="1"/>
</dbReference>
<sequence>MPLSALMTTILEQAIEPLHCLHGAGYFSEEEWIQLDFIMNKKYVWTTGPKSRFHNAMKAGYNANKLIRAETKDSATSLSEQGGVRILTSSEGTSSGTSVAPSLDGVGSSTISADFGWELSPAMNSPAPVKAIVKEKTGPPRSQLNNGLTSGYTMAQVEEARVLNSSLTKSKTPSAMPSARQKGFAAWASVARHGLPQPTRIQPAPVPSGTLVELDDRVAQAPSLISQPIVKNDRKDVNSFETSNAAEWDEEPLKEEKSSARNDMRVLLDERIEEKIEKIENLEIRENHIVKGTIQSSLSQFPPIPGSFEDRIVQRTATVTRTTRRGNQRVFSEPRDPTYIPPLPKTKTCWFWAESVGGCRYRPEECLNLHVKPKPGMLPNYPLKDGKPTWGCLADATPQEVPEGKRPRSCWYWATKGVCEHGTACKYVHGWVKGGVAPRPKHLVVDSSDEEDSDDSDDDELDPSGRDVGDKAPPQAVNMTPGFIASRVHALGWTARAAT</sequence>
<reference evidence="7 8" key="1">
    <citation type="submission" date="2017-10" db="EMBL/GenBank/DDBJ databases">
        <title>Development of genomic resources for the powdery mildew, Erysiphe pulchra.</title>
        <authorList>
            <person name="Wadl P.A."/>
            <person name="Mack B.M."/>
            <person name="Moore G."/>
            <person name="Beltz S.B."/>
        </authorList>
    </citation>
    <scope>NUCLEOTIDE SEQUENCE [LARGE SCALE GENOMIC DNA]</scope>
    <source>
        <strain evidence="7">Cflorida</strain>
    </source>
</reference>
<evidence type="ECO:0000313" key="7">
    <source>
        <dbReference type="EMBL" id="POS83202.1"/>
    </source>
</evidence>
<dbReference type="InterPro" id="IPR036855">
    <property type="entry name" value="Znf_CCCH_sf"/>
</dbReference>
<dbReference type="SMART" id="SM00356">
    <property type="entry name" value="ZnF_C3H1"/>
    <property type="match status" value="2"/>
</dbReference>
<feature type="region of interest" description="Disordered" evidence="5">
    <location>
        <begin position="445"/>
        <end position="481"/>
    </location>
</feature>
<dbReference type="Gene3D" id="3.30.1370.210">
    <property type="match status" value="1"/>
</dbReference>
<gene>
    <name evidence="7" type="ORF">EPUL_003429</name>
</gene>
<organism evidence="7 8">
    <name type="scientific">Erysiphe pulchra</name>
    <dbReference type="NCBI Taxonomy" id="225359"/>
    <lineage>
        <taxon>Eukaryota</taxon>
        <taxon>Fungi</taxon>
        <taxon>Dikarya</taxon>
        <taxon>Ascomycota</taxon>
        <taxon>Pezizomycotina</taxon>
        <taxon>Leotiomycetes</taxon>
        <taxon>Erysiphales</taxon>
        <taxon>Erysiphaceae</taxon>
        <taxon>Erysiphe</taxon>
    </lineage>
</organism>
<evidence type="ECO:0000256" key="2">
    <source>
        <dbReference type="ARBA" id="ARBA00022771"/>
    </source>
</evidence>
<feature type="region of interest" description="Disordered" evidence="5">
    <location>
        <begin position="78"/>
        <end position="103"/>
    </location>
</feature>
<feature type="domain" description="C3H1-type" evidence="6">
    <location>
        <begin position="404"/>
        <end position="432"/>
    </location>
</feature>
<name>A0A2S4PMC1_9PEZI</name>
<feature type="compositionally biased region" description="Acidic residues" evidence="5">
    <location>
        <begin position="447"/>
        <end position="462"/>
    </location>
</feature>
<dbReference type="GO" id="GO:0008270">
    <property type="term" value="F:zinc ion binding"/>
    <property type="evidence" value="ECO:0007669"/>
    <property type="project" value="UniProtKB-KW"/>
</dbReference>
<dbReference type="PROSITE" id="PS50103">
    <property type="entry name" value="ZF_C3H1"/>
    <property type="match status" value="2"/>
</dbReference>
<feature type="compositionally biased region" description="Low complexity" evidence="5">
    <location>
        <begin position="88"/>
        <end position="98"/>
    </location>
</feature>
<dbReference type="OrthoDB" id="3594623at2759"/>
<evidence type="ECO:0000256" key="4">
    <source>
        <dbReference type="PROSITE-ProRule" id="PRU00723"/>
    </source>
</evidence>
<keyword evidence="2 4" id="KW-0863">Zinc-finger</keyword>
<proteinExistence type="predicted"/>
<evidence type="ECO:0000256" key="1">
    <source>
        <dbReference type="ARBA" id="ARBA00022723"/>
    </source>
</evidence>
<keyword evidence="3 4" id="KW-0862">Zinc</keyword>
<dbReference type="Proteomes" id="UP000237438">
    <property type="component" value="Unassembled WGS sequence"/>
</dbReference>
<evidence type="ECO:0000259" key="6">
    <source>
        <dbReference type="PROSITE" id="PS50103"/>
    </source>
</evidence>
<feature type="domain" description="C3H1-type" evidence="6">
    <location>
        <begin position="343"/>
        <end position="373"/>
    </location>
</feature>
<feature type="zinc finger region" description="C3H1-type" evidence="4">
    <location>
        <begin position="343"/>
        <end position="373"/>
    </location>
</feature>
<evidence type="ECO:0000256" key="3">
    <source>
        <dbReference type="ARBA" id="ARBA00022833"/>
    </source>
</evidence>
<keyword evidence="1 4" id="KW-0479">Metal-binding</keyword>
<evidence type="ECO:0000313" key="8">
    <source>
        <dbReference type="Proteomes" id="UP000237438"/>
    </source>
</evidence>
<accession>A0A2S4PMC1</accession>
<dbReference type="InterPro" id="IPR000571">
    <property type="entry name" value="Znf_CCCH"/>
</dbReference>
<keyword evidence="8" id="KW-1185">Reference proteome</keyword>
<evidence type="ECO:0000256" key="5">
    <source>
        <dbReference type="SAM" id="MobiDB-lite"/>
    </source>
</evidence>
<dbReference type="EMBL" id="PEDP01001799">
    <property type="protein sequence ID" value="POS83202.1"/>
    <property type="molecule type" value="Genomic_DNA"/>
</dbReference>